<dbReference type="InterPro" id="IPR050250">
    <property type="entry name" value="Macrolide_Exporter_MacB"/>
</dbReference>
<keyword evidence="2" id="KW-1003">Cell membrane</keyword>
<feature type="transmembrane region" description="Helical" evidence="7">
    <location>
        <begin position="820"/>
        <end position="842"/>
    </location>
</feature>
<proteinExistence type="inferred from homology"/>
<feature type="transmembrane region" description="Helical" evidence="7">
    <location>
        <begin position="20"/>
        <end position="44"/>
    </location>
</feature>
<sequence>MNIFHKVALQGLKKNRTRTVVTVIGVILSAAMITAVATFGVSLLDYMTKGAAQKYGDWQAAFLNVDSSFVREQLLNKEVKNTVTFENIGYAALDGAENPNKPYLFIAGFQPETFDALPIHLLSGRLPENSGEILVSGKVASNGGVSYAVGDTLTLTVGARMKGNEKLGQSDPYTAGDETLLPEEKRTYRVVGICQTPAFEKDSSPGYTLITGADPSDRADSLSLFVTLKNPRQVHSYVDAGKGRHSYILNNDVLRFMGLSDDPSDRLFNGLLYTVGGIVIAIIMIGSIFLIYNSFSISLNERTRQIGILSSVGATAKQLRASVLFEGLCIGAVGIPLGVLAGIGSIGLVIIVVAKNFGNLLYADVPLTLHISVLAIAGAAAVSIVTILISAYIPAKKAAGTPVMECIRQTNEVKLGAKAVKTSKLSQRIYGLEGTLALKNFKRNRKRYRSIVLSLVLSIVLFISTSAFVMELKKASEQTKVVTSYDIGFGSQDMDDGEMLQLYDKLKNTDGVYESSYQSYIEYSCIVPAGRLTEDFRESAGGDSSDGIASNGISTDGILPSEIASGGISSSGISSGGLTTDDSVALSLGIQFLDDGTYRNILDSLGLPLDEYTGQNGKLIAVAKMKDDGSQAEKVEQLRDLFTDSTMDLTIFPQTDNASEMETGQNVGITLVDIVPPDTPPMTGTVQQKPYDFQALAPWSLKDKLAPSGLTEDVRVKGLTFQSHNPSKSAAEMKTVIQGAGITSAYILLNTSEMLEESRNYIFIANVFAYTFIIMISLIAAANVFNTISTNIKLRRQELAMLRSVGMSDRDFNKMMRFECVFYGMRALLFGLPLAVVSSWLIHRGMFAAGAEGIDFTLPWVSIGISVCSVLLVIFVTMMYAVSKIKKENIIDALRDDMT</sequence>
<keyword evidence="11" id="KW-1185">Reference proteome</keyword>
<organism evidence="10 11">
    <name type="scientific">Diplocloster agilis</name>
    <dbReference type="NCBI Taxonomy" id="2850323"/>
    <lineage>
        <taxon>Bacteria</taxon>
        <taxon>Bacillati</taxon>
        <taxon>Bacillota</taxon>
        <taxon>Clostridia</taxon>
        <taxon>Lachnospirales</taxon>
        <taxon>Lachnospiraceae</taxon>
        <taxon>Diplocloster</taxon>
    </lineage>
</organism>
<dbReference type="AlphaFoldDB" id="A0A949K2J1"/>
<evidence type="ECO:0000256" key="3">
    <source>
        <dbReference type="ARBA" id="ARBA00022692"/>
    </source>
</evidence>
<evidence type="ECO:0000259" key="8">
    <source>
        <dbReference type="Pfam" id="PF02687"/>
    </source>
</evidence>
<dbReference type="Proteomes" id="UP000712157">
    <property type="component" value="Unassembled WGS sequence"/>
</dbReference>
<dbReference type="EMBL" id="JAHQCW010000047">
    <property type="protein sequence ID" value="MBU9739019.1"/>
    <property type="molecule type" value="Genomic_DNA"/>
</dbReference>
<evidence type="ECO:0000313" key="10">
    <source>
        <dbReference type="EMBL" id="MBU9739019.1"/>
    </source>
</evidence>
<name>A0A949K2J1_9FIRM</name>
<evidence type="ECO:0000256" key="6">
    <source>
        <dbReference type="ARBA" id="ARBA00038076"/>
    </source>
</evidence>
<accession>A0A949K2J1</accession>
<feature type="transmembrane region" description="Helical" evidence="7">
    <location>
        <begin position="373"/>
        <end position="395"/>
    </location>
</feature>
<evidence type="ECO:0000256" key="1">
    <source>
        <dbReference type="ARBA" id="ARBA00004651"/>
    </source>
</evidence>
<dbReference type="GO" id="GO:0022857">
    <property type="term" value="F:transmembrane transporter activity"/>
    <property type="evidence" value="ECO:0007669"/>
    <property type="project" value="TreeGrafter"/>
</dbReference>
<feature type="transmembrane region" description="Helical" evidence="7">
    <location>
        <begin position="327"/>
        <end position="353"/>
    </location>
</feature>
<evidence type="ECO:0000259" key="9">
    <source>
        <dbReference type="Pfam" id="PF12704"/>
    </source>
</evidence>
<dbReference type="Pfam" id="PF02687">
    <property type="entry name" value="FtsX"/>
    <property type="match status" value="2"/>
</dbReference>
<feature type="transmembrane region" description="Helical" evidence="7">
    <location>
        <begin position="862"/>
        <end position="882"/>
    </location>
</feature>
<dbReference type="PANTHER" id="PTHR30572:SF4">
    <property type="entry name" value="ABC TRANSPORTER PERMEASE YTRF"/>
    <property type="match status" value="1"/>
</dbReference>
<feature type="domain" description="ABC3 transporter permease C-terminal" evidence="8">
    <location>
        <begin position="278"/>
        <end position="401"/>
    </location>
</feature>
<dbReference type="InterPro" id="IPR003838">
    <property type="entry name" value="ABC3_permease_C"/>
</dbReference>
<feature type="domain" description="ABC3 transporter permease C-terminal" evidence="8">
    <location>
        <begin position="771"/>
        <end position="890"/>
    </location>
</feature>
<evidence type="ECO:0000256" key="2">
    <source>
        <dbReference type="ARBA" id="ARBA00022475"/>
    </source>
</evidence>
<feature type="transmembrane region" description="Helical" evidence="7">
    <location>
        <begin position="270"/>
        <end position="292"/>
    </location>
</feature>
<dbReference type="RefSeq" id="WP_238722974.1">
    <property type="nucleotide sequence ID" value="NZ_JAHQCW010000047.1"/>
</dbReference>
<feature type="transmembrane region" description="Helical" evidence="7">
    <location>
        <begin position="761"/>
        <end position="785"/>
    </location>
</feature>
<dbReference type="Pfam" id="PF12704">
    <property type="entry name" value="MacB_PCD"/>
    <property type="match status" value="1"/>
</dbReference>
<comment type="caution">
    <text evidence="10">The sequence shown here is derived from an EMBL/GenBank/DDBJ whole genome shotgun (WGS) entry which is preliminary data.</text>
</comment>
<evidence type="ECO:0000256" key="7">
    <source>
        <dbReference type="SAM" id="Phobius"/>
    </source>
</evidence>
<evidence type="ECO:0000256" key="5">
    <source>
        <dbReference type="ARBA" id="ARBA00023136"/>
    </source>
</evidence>
<dbReference type="PANTHER" id="PTHR30572">
    <property type="entry name" value="MEMBRANE COMPONENT OF TRANSPORTER-RELATED"/>
    <property type="match status" value="1"/>
</dbReference>
<feature type="domain" description="MacB-like periplasmic core" evidence="9">
    <location>
        <begin position="19"/>
        <end position="199"/>
    </location>
</feature>
<feature type="transmembrane region" description="Helical" evidence="7">
    <location>
        <begin position="451"/>
        <end position="470"/>
    </location>
</feature>
<keyword evidence="4 7" id="KW-1133">Transmembrane helix</keyword>
<gene>
    <name evidence="10" type="ORF">KTH89_21000</name>
</gene>
<dbReference type="GO" id="GO:0005886">
    <property type="term" value="C:plasma membrane"/>
    <property type="evidence" value="ECO:0007669"/>
    <property type="project" value="UniProtKB-SubCell"/>
</dbReference>
<dbReference type="InterPro" id="IPR025857">
    <property type="entry name" value="MacB_PCD"/>
</dbReference>
<protein>
    <submittedName>
        <fullName evidence="10">FtsX-like permease family protein</fullName>
    </submittedName>
</protein>
<reference evidence="10" key="1">
    <citation type="submission" date="2021-06" db="EMBL/GenBank/DDBJ databases">
        <title>Description of novel taxa of the family Lachnospiraceae.</title>
        <authorList>
            <person name="Chaplin A.V."/>
            <person name="Sokolova S.R."/>
            <person name="Pikina A.P."/>
            <person name="Korzhanova M."/>
            <person name="Belova V."/>
            <person name="Korostin D."/>
            <person name="Efimov B.A."/>
        </authorList>
    </citation>
    <scope>NUCLEOTIDE SEQUENCE</scope>
    <source>
        <strain evidence="10">ASD5720</strain>
    </source>
</reference>
<keyword evidence="5 7" id="KW-0472">Membrane</keyword>
<evidence type="ECO:0000313" key="11">
    <source>
        <dbReference type="Proteomes" id="UP000712157"/>
    </source>
</evidence>
<comment type="subcellular location">
    <subcellularLocation>
        <location evidence="1">Cell membrane</location>
        <topology evidence="1">Multi-pass membrane protein</topology>
    </subcellularLocation>
</comment>
<evidence type="ECO:0000256" key="4">
    <source>
        <dbReference type="ARBA" id="ARBA00022989"/>
    </source>
</evidence>
<comment type="similarity">
    <text evidence="6">Belongs to the ABC-4 integral membrane protein family.</text>
</comment>
<keyword evidence="3 7" id="KW-0812">Transmembrane</keyword>